<evidence type="ECO:0000313" key="2">
    <source>
        <dbReference type="Proteomes" id="UP000322245"/>
    </source>
</evidence>
<comment type="caution">
    <text evidence="1">The sequence shown here is derived from an EMBL/GenBank/DDBJ whole genome shotgun (WGS) entry which is preliminary data.</text>
</comment>
<dbReference type="Pfam" id="PF12586">
    <property type="entry name" value="DUF3760"/>
    <property type="match status" value="1"/>
</dbReference>
<dbReference type="EMBL" id="NIDF01000015">
    <property type="protein sequence ID" value="TYJ57175.1"/>
    <property type="molecule type" value="Genomic_DNA"/>
</dbReference>
<reference evidence="1 2" key="1">
    <citation type="submission" date="2017-05" db="EMBL/GenBank/DDBJ databases">
        <title>The Genome Sequence of Tsuchiyaea wingfieldii DSM 27421.</title>
        <authorList>
            <person name="Cuomo C."/>
            <person name="Passer A."/>
            <person name="Billmyre B."/>
            <person name="Heitman J."/>
        </authorList>
    </citation>
    <scope>NUCLEOTIDE SEQUENCE [LARGE SCALE GENOMIC DNA]</scope>
    <source>
        <strain evidence="1 2">DSM 27421</strain>
    </source>
</reference>
<name>A0A5D3B0P1_9TREE</name>
<keyword evidence="2" id="KW-1185">Reference proteome</keyword>
<proteinExistence type="predicted"/>
<gene>
    <name evidence="1" type="ORF">B9479_002090</name>
</gene>
<sequence length="339" mass="38955">MYIPKHVRMKKALKSTWPDYAITGRKPELPLPAFPITSLLALEPVHTIILDALLFLSPRTFMLLSKEHYARTIPLSWRHVVLSMELIDALAREESRERDNLQYTVSIRIAKVPQIAALESIRSHSSERRIFERVRQVELTTTAFKALWDRGEQDQLDLGSIEECLGDDLKELFLWINRVPKKTFALPQKAFDQLLGTLPTVVTFVLAIPNSHAPSWPDMLERFPALLRQWYPSQRLRIVFKIPSQMVSLVRDELENAIITHITFRARDKAVGSAGVSGCRVEYHLNGVDRLRAKMRAIFEMSDSAGTRIIEDFVEEQCELVELAPHAFPFRRSGMEMIV</sequence>
<dbReference type="AlphaFoldDB" id="A0A5D3B0P1"/>
<protein>
    <recommendedName>
        <fullName evidence="3">F-box domain-containing protein</fullName>
    </recommendedName>
</protein>
<dbReference type="InterPro" id="IPR022235">
    <property type="entry name" value="DUF3760"/>
</dbReference>
<dbReference type="Proteomes" id="UP000322245">
    <property type="component" value="Unassembled WGS sequence"/>
</dbReference>
<accession>A0A5D3B0P1</accession>
<organism evidence="1 2">
    <name type="scientific">Cryptococcus floricola</name>
    <dbReference type="NCBI Taxonomy" id="2591691"/>
    <lineage>
        <taxon>Eukaryota</taxon>
        <taxon>Fungi</taxon>
        <taxon>Dikarya</taxon>
        <taxon>Basidiomycota</taxon>
        <taxon>Agaricomycotina</taxon>
        <taxon>Tremellomycetes</taxon>
        <taxon>Tremellales</taxon>
        <taxon>Cryptococcaceae</taxon>
        <taxon>Cryptococcus</taxon>
    </lineage>
</organism>
<evidence type="ECO:0008006" key="3">
    <source>
        <dbReference type="Google" id="ProtNLM"/>
    </source>
</evidence>
<evidence type="ECO:0000313" key="1">
    <source>
        <dbReference type="EMBL" id="TYJ57175.1"/>
    </source>
</evidence>